<gene>
    <name evidence="1" type="ORF">V6N11_035354</name>
</gene>
<dbReference type="EMBL" id="JBBPBN010000029">
    <property type="protein sequence ID" value="KAK9006312.1"/>
    <property type="molecule type" value="Genomic_DNA"/>
</dbReference>
<accession>A0ABR2R055</accession>
<dbReference type="Proteomes" id="UP001396334">
    <property type="component" value="Unassembled WGS sequence"/>
</dbReference>
<reference evidence="1 2" key="1">
    <citation type="journal article" date="2024" name="G3 (Bethesda)">
        <title>Genome assembly of Hibiscus sabdariffa L. provides insights into metabolisms of medicinal natural products.</title>
        <authorList>
            <person name="Kim T."/>
        </authorList>
    </citation>
    <scope>NUCLEOTIDE SEQUENCE [LARGE SCALE GENOMIC DNA]</scope>
    <source>
        <strain evidence="1">TK-2024</strain>
        <tissue evidence="1">Old leaves</tissue>
    </source>
</reference>
<sequence length="227" mass="25404">MALLDTRDSFWRKKHSDEKRTDIGLSQNHSDQRNAQKQYPKLPLKLVEGMVDGDKLDILQNYAIGFCRHPYRLRDLVKEFRDSKCEGFTVMQIVVTGEDTDVASSSGCKEVDDLKSMTFEVVAINSLNDAVVGDTFNDNSVDNTVLAKSAIILTPNSSLIERIWEGNKKEDPRVLGSTTPTSWMANEEIGLVTGPMDDRDNSDVMTLVSQDVPLHEQNVQELNLVDG</sequence>
<proteinExistence type="predicted"/>
<evidence type="ECO:0000313" key="1">
    <source>
        <dbReference type="EMBL" id="KAK9006312.1"/>
    </source>
</evidence>
<organism evidence="1 2">
    <name type="scientific">Hibiscus sabdariffa</name>
    <name type="common">roselle</name>
    <dbReference type="NCBI Taxonomy" id="183260"/>
    <lineage>
        <taxon>Eukaryota</taxon>
        <taxon>Viridiplantae</taxon>
        <taxon>Streptophyta</taxon>
        <taxon>Embryophyta</taxon>
        <taxon>Tracheophyta</taxon>
        <taxon>Spermatophyta</taxon>
        <taxon>Magnoliopsida</taxon>
        <taxon>eudicotyledons</taxon>
        <taxon>Gunneridae</taxon>
        <taxon>Pentapetalae</taxon>
        <taxon>rosids</taxon>
        <taxon>malvids</taxon>
        <taxon>Malvales</taxon>
        <taxon>Malvaceae</taxon>
        <taxon>Malvoideae</taxon>
        <taxon>Hibiscus</taxon>
    </lineage>
</organism>
<keyword evidence="2" id="KW-1185">Reference proteome</keyword>
<name>A0ABR2R055_9ROSI</name>
<evidence type="ECO:0000313" key="2">
    <source>
        <dbReference type="Proteomes" id="UP001396334"/>
    </source>
</evidence>
<protein>
    <submittedName>
        <fullName evidence="1">Uncharacterized protein</fullName>
    </submittedName>
</protein>
<comment type="caution">
    <text evidence="1">The sequence shown here is derived from an EMBL/GenBank/DDBJ whole genome shotgun (WGS) entry which is preliminary data.</text>
</comment>